<dbReference type="GO" id="GO:0016020">
    <property type="term" value="C:membrane"/>
    <property type="evidence" value="ECO:0007669"/>
    <property type="project" value="InterPro"/>
</dbReference>
<dbReference type="GO" id="GO:0051537">
    <property type="term" value="F:2 iron, 2 sulfur cluster binding"/>
    <property type="evidence" value="ECO:0007669"/>
    <property type="project" value="UniProtKB-KW"/>
</dbReference>
<name>A0A926D999_9FIRM</name>
<dbReference type="InterPro" id="IPR036188">
    <property type="entry name" value="FAD/NAD-bd_sf"/>
</dbReference>
<proteinExistence type="predicted"/>
<feature type="domain" description="Rieske" evidence="6">
    <location>
        <begin position="394"/>
        <end position="475"/>
    </location>
</feature>
<dbReference type="EMBL" id="JACRSN010000004">
    <property type="protein sequence ID" value="MBC8533144.1"/>
    <property type="molecule type" value="Genomic_DNA"/>
</dbReference>
<dbReference type="GO" id="GO:0016705">
    <property type="term" value="F:oxidoreductase activity, acting on paired donors, with incorporation or reduction of molecular oxygen"/>
    <property type="evidence" value="ECO:0007669"/>
    <property type="project" value="UniProtKB-ARBA"/>
</dbReference>
<evidence type="ECO:0000256" key="1">
    <source>
        <dbReference type="ARBA" id="ARBA00022714"/>
    </source>
</evidence>
<dbReference type="SUPFAM" id="SSF51905">
    <property type="entry name" value="FAD/NAD(P)-binding domain"/>
    <property type="match status" value="1"/>
</dbReference>
<dbReference type="AlphaFoldDB" id="A0A926D999"/>
<dbReference type="RefSeq" id="WP_249318494.1">
    <property type="nucleotide sequence ID" value="NZ_JACRSN010000004.1"/>
</dbReference>
<comment type="caution">
    <text evidence="7">The sequence shown here is derived from an EMBL/GenBank/DDBJ whole genome shotgun (WGS) entry which is preliminary data.</text>
</comment>
<evidence type="ECO:0000313" key="8">
    <source>
        <dbReference type="Proteomes" id="UP000651482"/>
    </source>
</evidence>
<dbReference type="GO" id="GO:0004497">
    <property type="term" value="F:monooxygenase activity"/>
    <property type="evidence" value="ECO:0007669"/>
    <property type="project" value="UniProtKB-ARBA"/>
</dbReference>
<keyword evidence="4" id="KW-0411">Iron-sulfur</keyword>
<accession>A0A926D999</accession>
<protein>
    <submittedName>
        <fullName evidence="7">FAD-dependent oxidoreductase</fullName>
    </submittedName>
</protein>
<sequence>MESIWYETGALPEHDRLNQDLKTEVAVIGGGMAGVLTAYFLKKGGAKVVLLEGARIGCGATGKTTAKMTAQHGLTYAELIRKLGEPAAQEYASAMAGAVAAYWSVAKAEEIACDLQKAPAFLYARRTAAPLEEEAHAAALCGISAKLTDRTELPFAVKGALCFPESAVLHPLKFLGGLAKELHLYEHTRAMDVRDHAVITDHGVVEAEKIVIATHFPFLNRPGYYFMRMHQERSYVLALRGAPKLLGTYYGIEEDGYSFRSAGETLLLGGGGHRTGETHGGKYDDLRAVAKTLFPESREVAAWSAQDCATLDGLPYVGRYSASTPDLYVAAGFRKWGMTGSMAAAQSLSEEILHGKARYPLFSPQRFHFSASAKALMDESLQSVKGLTAEWFTLPAEAAEAVPRGQGQLVEFRGQKIGVYKDETGTVHVVPTRCAHLGCQLEWNPDEHSWDCPCHGSRFDIDGRLLDGPALHHLA</sequence>
<dbReference type="PANTHER" id="PTHR13847">
    <property type="entry name" value="SARCOSINE DEHYDROGENASE-RELATED"/>
    <property type="match status" value="1"/>
</dbReference>
<evidence type="ECO:0000256" key="2">
    <source>
        <dbReference type="ARBA" id="ARBA00022723"/>
    </source>
</evidence>
<organism evidence="7 8">
    <name type="scientific">Yeguia hominis</name>
    <dbReference type="NCBI Taxonomy" id="2763662"/>
    <lineage>
        <taxon>Bacteria</taxon>
        <taxon>Bacillati</taxon>
        <taxon>Bacillota</taxon>
        <taxon>Clostridia</taxon>
        <taxon>Eubacteriales</taxon>
        <taxon>Yeguiaceae</taxon>
        <taxon>Yeguia</taxon>
    </lineage>
</organism>
<evidence type="ECO:0000313" key="7">
    <source>
        <dbReference type="EMBL" id="MBC8533144.1"/>
    </source>
</evidence>
<dbReference type="Gene3D" id="2.102.10.10">
    <property type="entry name" value="Rieske [2Fe-2S] iron-sulphur domain"/>
    <property type="match status" value="1"/>
</dbReference>
<evidence type="ECO:0000256" key="4">
    <source>
        <dbReference type="ARBA" id="ARBA00023014"/>
    </source>
</evidence>
<dbReference type="Pfam" id="PF01266">
    <property type="entry name" value="DAO"/>
    <property type="match status" value="1"/>
</dbReference>
<keyword evidence="5" id="KW-1015">Disulfide bond</keyword>
<dbReference type="Gene3D" id="3.30.9.10">
    <property type="entry name" value="D-Amino Acid Oxidase, subunit A, domain 2"/>
    <property type="match status" value="1"/>
</dbReference>
<dbReference type="InterPro" id="IPR017941">
    <property type="entry name" value="Rieske_2Fe-2S"/>
</dbReference>
<dbReference type="SUPFAM" id="SSF50022">
    <property type="entry name" value="ISP domain"/>
    <property type="match status" value="1"/>
</dbReference>
<dbReference type="InterPro" id="IPR005805">
    <property type="entry name" value="Rieske_Fe-S_prot_C"/>
</dbReference>
<keyword evidence="2" id="KW-0479">Metal-binding</keyword>
<dbReference type="PRINTS" id="PR00162">
    <property type="entry name" value="RIESKE"/>
</dbReference>
<keyword evidence="8" id="KW-1185">Reference proteome</keyword>
<dbReference type="InterPro" id="IPR036922">
    <property type="entry name" value="Rieske_2Fe-2S_sf"/>
</dbReference>
<dbReference type="InterPro" id="IPR006076">
    <property type="entry name" value="FAD-dep_OxRdtase"/>
</dbReference>
<dbReference type="PANTHER" id="PTHR13847:SF274">
    <property type="entry name" value="RIESKE 2FE-2S IRON-SULFUR PROTEIN YHFW-RELATED"/>
    <property type="match status" value="1"/>
</dbReference>
<keyword evidence="3" id="KW-0408">Iron</keyword>
<dbReference type="Gene3D" id="3.50.50.60">
    <property type="entry name" value="FAD/NAD(P)-binding domain"/>
    <property type="match status" value="1"/>
</dbReference>
<reference evidence="7" key="1">
    <citation type="submission" date="2020-08" db="EMBL/GenBank/DDBJ databases">
        <title>Genome public.</title>
        <authorList>
            <person name="Liu C."/>
            <person name="Sun Q."/>
        </authorList>
    </citation>
    <scope>NUCLEOTIDE SEQUENCE</scope>
    <source>
        <strain evidence="7">NSJ-40</strain>
    </source>
</reference>
<evidence type="ECO:0000256" key="5">
    <source>
        <dbReference type="ARBA" id="ARBA00023157"/>
    </source>
</evidence>
<gene>
    <name evidence="7" type="ORF">IAG03_03825</name>
</gene>
<dbReference type="PROSITE" id="PS51296">
    <property type="entry name" value="RIESKE"/>
    <property type="match status" value="1"/>
</dbReference>
<dbReference type="GO" id="GO:0046872">
    <property type="term" value="F:metal ion binding"/>
    <property type="evidence" value="ECO:0007669"/>
    <property type="project" value="UniProtKB-KW"/>
</dbReference>
<evidence type="ECO:0000259" key="6">
    <source>
        <dbReference type="PROSITE" id="PS51296"/>
    </source>
</evidence>
<evidence type="ECO:0000256" key="3">
    <source>
        <dbReference type="ARBA" id="ARBA00023004"/>
    </source>
</evidence>
<dbReference type="Proteomes" id="UP000651482">
    <property type="component" value="Unassembled WGS sequence"/>
</dbReference>
<keyword evidence="1" id="KW-0001">2Fe-2S</keyword>
<dbReference type="GO" id="GO:0005737">
    <property type="term" value="C:cytoplasm"/>
    <property type="evidence" value="ECO:0007669"/>
    <property type="project" value="TreeGrafter"/>
</dbReference>
<dbReference type="Pfam" id="PF00355">
    <property type="entry name" value="Rieske"/>
    <property type="match status" value="1"/>
</dbReference>